<feature type="compositionally biased region" description="Basic residues" evidence="1">
    <location>
        <begin position="41"/>
        <end position="56"/>
    </location>
</feature>
<dbReference type="GeneID" id="8230301"/>
<dbReference type="VEuPathDB" id="VectorBase:PHUM450800"/>
<evidence type="ECO:0000256" key="1">
    <source>
        <dbReference type="SAM" id="MobiDB-lite"/>
    </source>
</evidence>
<proteinExistence type="predicted"/>
<sequence length="551" mass="62767">MKKSCSKTELKSVKNGENCILVENCEKDKKNSTNDNLNINKKSKKRNRKRQINRSKKQIEQANACFNTGSNEKLLQNSCHTSQINSQEEGKWIVNSFEETNKTVNLTKKNSHPDELESDKTSKNTFECSHQETNDKFTDESVHQTNDKVSESDLNNCSVLTKNKNQCTKSNGAAKFLNKKTIESVVDDSISNTSLGKKRGSFFHKNKNQSKKPKMEESNNNNDNNTNGSNSNKKVNNDDSIAPEKDVPCNSDNNNGIKEEVVLNVEEILDNERKERKKINISSFKMRDVNAIIAECDYKNKKWKETFAKYKAPVNWGIPIIKSSCEKWDGKLIPSQLLNRYQKFLLSKNLKDSVFLPVNAEISFDLSNSSNDISPQSNNNSFKEELKMETENEKEKFNSLHEICNQNDYGESQKSGVCNEGGARMVLRNRNQNRTLLNEYDDFSLDGSDDCISKQKALKDKKFAKNKRTFASNNPDIVMKLEKCNINSKNSNKREKNSESIFMSDSYNQDDNILKSGLDSDTVVCPICSFRFSKQLIESHATECASKTFKD</sequence>
<keyword evidence="2" id="KW-0449">Lipoprotein</keyword>
<dbReference type="EMBL" id="DS235786">
    <property type="protein sequence ID" value="EEB17030.1"/>
    <property type="molecule type" value="Genomic_DNA"/>
</dbReference>
<feature type="region of interest" description="Disordered" evidence="1">
    <location>
        <begin position="109"/>
        <end position="149"/>
    </location>
</feature>
<dbReference type="AlphaFoldDB" id="E0VUH4"/>
<reference evidence="2" key="1">
    <citation type="submission" date="2007-04" db="EMBL/GenBank/DDBJ databases">
        <title>Annotation of Pediculus humanus corporis strain USDA.</title>
        <authorList>
            <person name="Kirkness E."/>
            <person name="Hannick L."/>
            <person name="Hass B."/>
            <person name="Bruggner R."/>
            <person name="Lawson D."/>
            <person name="Bidwell S."/>
            <person name="Joardar V."/>
            <person name="Caler E."/>
            <person name="Walenz B."/>
            <person name="Inman J."/>
            <person name="Schobel S."/>
            <person name="Galinsky K."/>
            <person name="Amedeo P."/>
            <person name="Strausberg R."/>
        </authorList>
    </citation>
    <scope>NUCLEOTIDE SEQUENCE</scope>
    <source>
        <strain evidence="2">USDA</strain>
    </source>
</reference>
<dbReference type="HOGENOM" id="CLU_494609_0_0_1"/>
<organism>
    <name type="scientific">Pediculus humanus subsp. corporis</name>
    <name type="common">Body louse</name>
    <dbReference type="NCBI Taxonomy" id="121224"/>
    <lineage>
        <taxon>Eukaryota</taxon>
        <taxon>Metazoa</taxon>
        <taxon>Ecdysozoa</taxon>
        <taxon>Arthropoda</taxon>
        <taxon>Hexapoda</taxon>
        <taxon>Insecta</taxon>
        <taxon>Pterygota</taxon>
        <taxon>Neoptera</taxon>
        <taxon>Paraneoptera</taxon>
        <taxon>Psocodea</taxon>
        <taxon>Troctomorpha</taxon>
        <taxon>Phthiraptera</taxon>
        <taxon>Anoplura</taxon>
        <taxon>Pediculidae</taxon>
        <taxon>Pediculus</taxon>
    </lineage>
</organism>
<feature type="compositionally biased region" description="Basic and acidic residues" evidence="1">
    <location>
        <begin position="111"/>
        <end position="122"/>
    </location>
</feature>
<feature type="region of interest" description="Disordered" evidence="1">
    <location>
        <begin position="29"/>
        <end position="58"/>
    </location>
</feature>
<dbReference type="InParanoid" id="E0VUH4"/>
<feature type="compositionally biased region" description="Low complexity" evidence="1">
    <location>
        <begin position="218"/>
        <end position="240"/>
    </location>
</feature>
<dbReference type="RefSeq" id="XP_002429768.1">
    <property type="nucleotide sequence ID" value="XM_002429723.1"/>
</dbReference>
<reference evidence="3" key="3">
    <citation type="submission" date="2020-05" db="UniProtKB">
        <authorList>
            <consortium name="EnsemblMetazoa"/>
        </authorList>
    </citation>
    <scope>IDENTIFICATION</scope>
    <source>
        <strain evidence="3">USDA</strain>
    </source>
</reference>
<dbReference type="CTD" id="8230301"/>
<gene>
    <name evidence="3" type="primary">8230301</name>
    <name evidence="2" type="ORF">Phum_PHUM450800</name>
</gene>
<dbReference type="EnsemblMetazoa" id="PHUM450800-RA">
    <property type="protein sequence ID" value="PHUM450800-PA"/>
    <property type="gene ID" value="PHUM450800"/>
</dbReference>
<name>E0VUH4_PEDHC</name>
<protein>
    <submittedName>
        <fullName evidence="2">Lipoprotein A, putative</fullName>
    </submittedName>
</protein>
<evidence type="ECO:0000313" key="3">
    <source>
        <dbReference type="EnsemblMetazoa" id="PHUM450800-PA"/>
    </source>
</evidence>
<accession>E0VUH4</accession>
<dbReference type="EMBL" id="AAZO01005495">
    <property type="status" value="NOT_ANNOTATED_CDS"/>
    <property type="molecule type" value="Genomic_DNA"/>
</dbReference>
<evidence type="ECO:0000313" key="2">
    <source>
        <dbReference type="EMBL" id="EEB17030.1"/>
    </source>
</evidence>
<feature type="compositionally biased region" description="Basic residues" evidence="1">
    <location>
        <begin position="196"/>
        <end position="212"/>
    </location>
</feature>
<evidence type="ECO:0000313" key="4">
    <source>
        <dbReference type="Proteomes" id="UP000009046"/>
    </source>
</evidence>
<keyword evidence="4" id="KW-1185">Reference proteome</keyword>
<reference evidence="2" key="2">
    <citation type="submission" date="2007-04" db="EMBL/GenBank/DDBJ databases">
        <title>The genome of the human body louse.</title>
        <authorList>
            <consortium name="The Human Body Louse Genome Consortium"/>
            <person name="Kirkness E."/>
            <person name="Walenz B."/>
            <person name="Hass B."/>
            <person name="Bruggner R."/>
            <person name="Strausberg R."/>
        </authorList>
    </citation>
    <scope>NUCLEOTIDE SEQUENCE</scope>
    <source>
        <strain evidence="2">USDA</strain>
    </source>
</reference>
<dbReference type="KEGG" id="phu:Phum_PHUM450800"/>
<feature type="region of interest" description="Disordered" evidence="1">
    <location>
        <begin position="191"/>
        <end position="253"/>
    </location>
</feature>
<feature type="compositionally biased region" description="Basic and acidic residues" evidence="1">
    <location>
        <begin position="129"/>
        <end position="149"/>
    </location>
</feature>
<dbReference type="Proteomes" id="UP000009046">
    <property type="component" value="Unassembled WGS sequence"/>
</dbReference>